<evidence type="ECO:0000256" key="3">
    <source>
        <dbReference type="ARBA" id="ARBA00023004"/>
    </source>
</evidence>
<accession>A0A1N6N5W9</accession>
<dbReference type="STRING" id="34027.SAMN05421829_101108"/>
<evidence type="ECO:0000259" key="6">
    <source>
        <dbReference type="PROSITE" id="PS51007"/>
    </source>
</evidence>
<dbReference type="GO" id="GO:0020037">
    <property type="term" value="F:heme binding"/>
    <property type="evidence" value="ECO:0007669"/>
    <property type="project" value="InterPro"/>
</dbReference>
<keyword evidence="5" id="KW-0472">Membrane</keyword>
<evidence type="ECO:0000256" key="2">
    <source>
        <dbReference type="ARBA" id="ARBA00022723"/>
    </source>
</evidence>
<evidence type="ECO:0000256" key="5">
    <source>
        <dbReference type="SAM" id="Phobius"/>
    </source>
</evidence>
<evidence type="ECO:0000313" key="8">
    <source>
        <dbReference type="Proteomes" id="UP000186819"/>
    </source>
</evidence>
<dbReference type="Gene3D" id="1.10.760.10">
    <property type="entry name" value="Cytochrome c-like domain"/>
    <property type="match status" value="1"/>
</dbReference>
<evidence type="ECO:0000256" key="1">
    <source>
        <dbReference type="ARBA" id="ARBA00022617"/>
    </source>
</evidence>
<feature type="transmembrane region" description="Helical" evidence="5">
    <location>
        <begin position="21"/>
        <end position="45"/>
    </location>
</feature>
<reference evidence="8" key="1">
    <citation type="submission" date="2017-01" db="EMBL/GenBank/DDBJ databases">
        <authorList>
            <person name="Varghese N."/>
            <person name="Submissions S."/>
        </authorList>
    </citation>
    <scope>NUCLEOTIDE SEQUENCE [LARGE SCALE GENOMIC DNA]</scope>
    <source>
        <strain evidence="8">ATCC 51758</strain>
    </source>
</reference>
<dbReference type="GO" id="GO:0009055">
    <property type="term" value="F:electron transfer activity"/>
    <property type="evidence" value="ECO:0007669"/>
    <property type="project" value="InterPro"/>
</dbReference>
<proteinExistence type="predicted"/>
<protein>
    <recommendedName>
        <fullName evidence="6">Cytochrome c domain-containing protein</fullName>
    </recommendedName>
</protein>
<name>A0A1N6N5W9_9RHOO</name>
<dbReference type="AlphaFoldDB" id="A0A1N6N5W9"/>
<dbReference type="GO" id="GO:0046872">
    <property type="term" value="F:metal ion binding"/>
    <property type="evidence" value="ECO:0007669"/>
    <property type="project" value="UniProtKB-KW"/>
</dbReference>
<keyword evidence="2 4" id="KW-0479">Metal-binding</keyword>
<dbReference type="InterPro" id="IPR036909">
    <property type="entry name" value="Cyt_c-like_dom_sf"/>
</dbReference>
<dbReference type="InterPro" id="IPR009056">
    <property type="entry name" value="Cyt_c-like_dom"/>
</dbReference>
<sequence>MAILRRSSPNPPPPAPPAKRWCCGVLLVVAALMLVPATIAVGLYVRFSADEPVSYPDIERHFKYGSTGGERASGFPYWIWQVLPKVCAKYLPGDGYASLGMIFEDGRTLPVGVSMRRNLGLDRVFLNCAACHAGTVRDTPDAAPRVYLGMPAHQLNLMGFENFFFNCAADARFSPDTIIPEIDARAGRLGPFDRYVVYPVAIALMRERLLMLRERFAWSLSQPPWGPGRVDTFNPSKALFNFPSARLSPEERIGTTDFPSIWEQRKRKTRDDGQPMQLHWDGNNTKAEERNKNAAFGTGTTPPTIDLVAIGRLEEWLLDAAPPKYPYAIDAALAARGAPLYAEYCAGCHGASGQDFRGAQVGHVTPLADIGTDRHRLDSFTPELAQNLGSVYAGYPWRFTGFRKTFGYANMPLDGLWLRGPYLHNGSVPTVRDLLEPASRRPASFCRGYDVIDRDKLGFVSDVCEEGARTYFRYDTTIPGNGNGGHEGAPYGTALAADDKAALLEYLKTF</sequence>
<dbReference type="InterPro" id="IPR051395">
    <property type="entry name" value="Cytochrome_c_Peroxidase/MauG"/>
</dbReference>
<dbReference type="SUPFAM" id="SSF46626">
    <property type="entry name" value="Cytochrome c"/>
    <property type="match status" value="1"/>
</dbReference>
<dbReference type="Pfam" id="PF21419">
    <property type="entry name" value="RoxA-like_Cyt-c"/>
    <property type="match status" value="1"/>
</dbReference>
<feature type="domain" description="Cytochrome c" evidence="6">
    <location>
        <begin position="332"/>
        <end position="510"/>
    </location>
</feature>
<evidence type="ECO:0000256" key="4">
    <source>
        <dbReference type="PROSITE-ProRule" id="PRU00433"/>
    </source>
</evidence>
<dbReference type="Proteomes" id="UP000186819">
    <property type="component" value="Unassembled WGS sequence"/>
</dbReference>
<keyword evidence="5" id="KW-0812">Transmembrane</keyword>
<dbReference type="PROSITE" id="PS51007">
    <property type="entry name" value="CYTC"/>
    <property type="match status" value="1"/>
</dbReference>
<evidence type="ECO:0000313" key="7">
    <source>
        <dbReference type="EMBL" id="SIP87453.1"/>
    </source>
</evidence>
<dbReference type="OrthoDB" id="9805202at2"/>
<dbReference type="GO" id="GO:0004130">
    <property type="term" value="F:cytochrome-c peroxidase activity"/>
    <property type="evidence" value="ECO:0007669"/>
    <property type="project" value="TreeGrafter"/>
</dbReference>
<dbReference type="EMBL" id="FTMD01000001">
    <property type="protein sequence ID" value="SIP87453.1"/>
    <property type="molecule type" value="Genomic_DNA"/>
</dbReference>
<dbReference type="PANTHER" id="PTHR30600">
    <property type="entry name" value="CYTOCHROME C PEROXIDASE-RELATED"/>
    <property type="match status" value="1"/>
</dbReference>
<keyword evidence="1 4" id="KW-0349">Heme</keyword>
<keyword evidence="8" id="KW-1185">Reference proteome</keyword>
<organism evidence="7 8">
    <name type="scientific">Aromatoleum tolulyticum</name>
    <dbReference type="NCBI Taxonomy" id="34027"/>
    <lineage>
        <taxon>Bacteria</taxon>
        <taxon>Pseudomonadati</taxon>
        <taxon>Pseudomonadota</taxon>
        <taxon>Betaproteobacteria</taxon>
        <taxon>Rhodocyclales</taxon>
        <taxon>Rhodocyclaceae</taxon>
        <taxon>Aromatoleum</taxon>
    </lineage>
</organism>
<keyword evidence="5" id="KW-1133">Transmembrane helix</keyword>
<gene>
    <name evidence="7" type="ORF">SAMN05421829_101108</name>
</gene>
<dbReference type="PANTHER" id="PTHR30600:SF9">
    <property type="entry name" value="BLR7738 PROTEIN"/>
    <property type="match status" value="1"/>
</dbReference>
<keyword evidence="3 4" id="KW-0408">Iron</keyword>
<dbReference type="RefSeq" id="WP_076600152.1">
    <property type="nucleotide sequence ID" value="NZ_FTMD01000001.1"/>
</dbReference>